<protein>
    <submittedName>
        <fullName evidence="2">Uncharacterized protein</fullName>
    </submittedName>
</protein>
<keyword evidence="3" id="KW-1185">Reference proteome</keyword>
<dbReference type="Proteomes" id="UP001061361">
    <property type="component" value="Chromosome"/>
</dbReference>
<dbReference type="EMBL" id="AP026708">
    <property type="protein sequence ID" value="BDQ35486.1"/>
    <property type="molecule type" value="Genomic_DNA"/>
</dbReference>
<name>A0ABM8AW53_9BACT</name>
<feature type="transmembrane region" description="Helical" evidence="1">
    <location>
        <begin position="178"/>
        <end position="200"/>
    </location>
</feature>
<sequence>MTNATETIDRRDLAHVEAEELPRANVWMETNLAWNPDFWDSLRNMTLMRLNPHWHMDKFSDGTYPVEDVLVESEFNVAPRLSRDGGTFTAAFPEIGLTLSARSCDKGTNTAVSFAITPARGASFTVEDAQRTMQYWLPSLREYYRLYESDSLKHRTWRFFMNKILLTMNPTQRRICGFMFKLTVLECLLILILGVGWFYYGA</sequence>
<proteinExistence type="predicted"/>
<keyword evidence="1" id="KW-0472">Membrane</keyword>
<keyword evidence="1" id="KW-1133">Transmembrane helix</keyword>
<evidence type="ECO:0000313" key="3">
    <source>
        <dbReference type="Proteomes" id="UP001061361"/>
    </source>
</evidence>
<evidence type="ECO:0000256" key="1">
    <source>
        <dbReference type="SAM" id="Phobius"/>
    </source>
</evidence>
<dbReference type="RefSeq" id="WP_264982383.1">
    <property type="nucleotide sequence ID" value="NZ_AP026708.1"/>
</dbReference>
<organism evidence="2 3">
    <name type="scientific">Pseudodesulfovibrio portus</name>
    <dbReference type="NCBI Taxonomy" id="231439"/>
    <lineage>
        <taxon>Bacteria</taxon>
        <taxon>Pseudomonadati</taxon>
        <taxon>Thermodesulfobacteriota</taxon>
        <taxon>Desulfovibrionia</taxon>
        <taxon>Desulfovibrionales</taxon>
        <taxon>Desulfovibrionaceae</taxon>
    </lineage>
</organism>
<evidence type="ECO:0000313" key="2">
    <source>
        <dbReference type="EMBL" id="BDQ35486.1"/>
    </source>
</evidence>
<accession>A0ABM8AW53</accession>
<gene>
    <name evidence="2" type="ORF">JCM14722_30280</name>
</gene>
<keyword evidence="1" id="KW-0812">Transmembrane</keyword>
<reference evidence="2" key="1">
    <citation type="submission" date="2022-08" db="EMBL/GenBank/DDBJ databases">
        <title>Genome Sequence of the sulphate-reducing bacterium, Pseudodesulfovibrio portus JCM14722.</title>
        <authorList>
            <person name="Kondo R."/>
            <person name="Kataoka T."/>
        </authorList>
    </citation>
    <scope>NUCLEOTIDE SEQUENCE</scope>
    <source>
        <strain evidence="2">JCM 14722</strain>
    </source>
</reference>